<dbReference type="Pfam" id="PF00535">
    <property type="entry name" value="Glycos_transf_2"/>
    <property type="match status" value="1"/>
</dbReference>
<proteinExistence type="predicted"/>
<dbReference type="PANTHER" id="PTHR22916">
    <property type="entry name" value="GLYCOSYLTRANSFERASE"/>
    <property type="match status" value="1"/>
</dbReference>
<dbReference type="InterPro" id="IPR029044">
    <property type="entry name" value="Nucleotide-diphossugar_trans"/>
</dbReference>
<dbReference type="Gene3D" id="3.90.550.10">
    <property type="entry name" value="Spore Coat Polysaccharide Biosynthesis Protein SpsA, Chain A"/>
    <property type="match status" value="1"/>
</dbReference>
<dbReference type="OrthoDB" id="9788101at2"/>
<dbReference type="RefSeq" id="WP_082213630.1">
    <property type="nucleotide sequence ID" value="NZ_FUZA01000001.1"/>
</dbReference>
<reference evidence="3" key="1">
    <citation type="submission" date="2017-02" db="EMBL/GenBank/DDBJ databases">
        <authorList>
            <person name="Varghese N."/>
            <person name="Submissions S."/>
        </authorList>
    </citation>
    <scope>NUCLEOTIDE SEQUENCE [LARGE SCALE GENOMIC DNA]</scope>
    <source>
        <strain evidence="3">DSM 22270</strain>
    </source>
</reference>
<organism evidence="2 3">
    <name type="scientific">Dyadobacter psychrophilus</name>
    <dbReference type="NCBI Taxonomy" id="651661"/>
    <lineage>
        <taxon>Bacteria</taxon>
        <taxon>Pseudomonadati</taxon>
        <taxon>Bacteroidota</taxon>
        <taxon>Cytophagia</taxon>
        <taxon>Cytophagales</taxon>
        <taxon>Spirosomataceae</taxon>
        <taxon>Dyadobacter</taxon>
    </lineage>
</organism>
<dbReference type="EMBL" id="FUZA01000001">
    <property type="protein sequence ID" value="SKB57402.1"/>
    <property type="molecule type" value="Genomic_DNA"/>
</dbReference>
<keyword evidence="3" id="KW-1185">Reference proteome</keyword>
<dbReference type="AlphaFoldDB" id="A0A1T5CCX6"/>
<gene>
    <name evidence="2" type="ORF">SAMN05660293_01130</name>
</gene>
<dbReference type="Proteomes" id="UP000190897">
    <property type="component" value="Unassembled WGS sequence"/>
</dbReference>
<keyword evidence="2" id="KW-0808">Transferase</keyword>
<sequence>MNELPLLTIITITYNAEQFLGRTLKSVQAALDLVARPEEVEYLIIDGKSKDKTLEIAKRFSFISKIVSEPDRGLYDAMNKGLILAKGKYVWFLNAGDEIFEPNTLRNLFEALKSSADVYYSDAMLVREDGSEVGLRSEFTPHSLPVNLKWQDFALGMKVCHQAFIAKRSVAPPYDIANLSADIGWEIECLKRSHQTHFMKTPLCRYLVGGLSIQNHRRSLLDRFHVLRKHFGLLPSIYNHFRIFVRGTVFARTHGKYW</sequence>
<dbReference type="PANTHER" id="PTHR22916:SF3">
    <property type="entry name" value="UDP-GLCNAC:BETAGAL BETA-1,3-N-ACETYLGLUCOSAMINYLTRANSFERASE-LIKE PROTEIN 1"/>
    <property type="match status" value="1"/>
</dbReference>
<dbReference type="GO" id="GO:0016758">
    <property type="term" value="F:hexosyltransferase activity"/>
    <property type="evidence" value="ECO:0007669"/>
    <property type="project" value="UniProtKB-ARBA"/>
</dbReference>
<dbReference type="SUPFAM" id="SSF53448">
    <property type="entry name" value="Nucleotide-diphospho-sugar transferases"/>
    <property type="match status" value="1"/>
</dbReference>
<evidence type="ECO:0000259" key="1">
    <source>
        <dbReference type="Pfam" id="PF00535"/>
    </source>
</evidence>
<feature type="domain" description="Glycosyltransferase 2-like" evidence="1">
    <location>
        <begin position="8"/>
        <end position="163"/>
    </location>
</feature>
<name>A0A1T5CCX6_9BACT</name>
<dbReference type="InterPro" id="IPR001173">
    <property type="entry name" value="Glyco_trans_2-like"/>
</dbReference>
<protein>
    <submittedName>
        <fullName evidence="2">Glycosyltransferase involved in cell wall bisynthesis</fullName>
    </submittedName>
</protein>
<evidence type="ECO:0000313" key="3">
    <source>
        <dbReference type="Proteomes" id="UP000190897"/>
    </source>
</evidence>
<accession>A0A1T5CCX6</accession>
<dbReference type="STRING" id="651661.SAMN05660293_01130"/>
<evidence type="ECO:0000313" key="2">
    <source>
        <dbReference type="EMBL" id="SKB57402.1"/>
    </source>
</evidence>